<proteinExistence type="predicted"/>
<name>E6UCN0_RUMA7</name>
<keyword evidence="1" id="KW-0472">Membrane</keyword>
<dbReference type="AlphaFoldDB" id="E6UCN0"/>
<feature type="transmembrane region" description="Helical" evidence="1">
    <location>
        <begin position="15"/>
        <end position="33"/>
    </location>
</feature>
<gene>
    <name evidence="2" type="ordered locus">Rumal_1109</name>
</gene>
<evidence type="ECO:0000256" key="1">
    <source>
        <dbReference type="SAM" id="Phobius"/>
    </source>
</evidence>
<sequence>MLFFIPKYLSLLCELLLSVLLMLTPVMFFVDIVSDLSDILFRRFKLGEECLLYFYFGVSRFYYDRTAVISGLGVSPTSRCIFVRVRR</sequence>
<reference evidence="2 3" key="1">
    <citation type="journal article" date="2011" name="J. Bacteriol.">
        <title>Complete genome of the cellulolytic ruminal bacterium Ruminococcus albus 7.</title>
        <authorList>
            <person name="Suen G."/>
            <person name="Stevenson D.M."/>
            <person name="Bruce D.C."/>
            <person name="Chertkov O."/>
            <person name="Copeland A."/>
            <person name="Cheng J.F."/>
            <person name="Detter C."/>
            <person name="Detter J.C."/>
            <person name="Goodwin L.A."/>
            <person name="Han C.S."/>
            <person name="Hauser L.J."/>
            <person name="Ivanova N.N."/>
            <person name="Kyrpides N.C."/>
            <person name="Land M.L."/>
            <person name="Lapidus A."/>
            <person name="Lucas S."/>
            <person name="Ovchinnikova G."/>
            <person name="Pitluck S."/>
            <person name="Tapia R."/>
            <person name="Woyke T."/>
            <person name="Boyum J."/>
            <person name="Mead D."/>
            <person name="Weimer P.J."/>
        </authorList>
    </citation>
    <scope>NUCLEOTIDE SEQUENCE [LARGE SCALE GENOMIC DNA]</scope>
    <source>
        <strain evidence="3">ATCC 27210 / DSM 20455 / JCM 14654 / NCDO 2250 / 7</strain>
    </source>
</reference>
<keyword evidence="1" id="KW-1133">Transmembrane helix</keyword>
<dbReference type="RefSeq" id="WP_013497813.1">
    <property type="nucleotide sequence ID" value="NC_014833.1"/>
</dbReference>
<dbReference type="EMBL" id="CP002403">
    <property type="protein sequence ID" value="ADU21635.1"/>
    <property type="molecule type" value="Genomic_DNA"/>
</dbReference>
<accession>E6UCN0</accession>
<dbReference type="Proteomes" id="UP000006919">
    <property type="component" value="Chromosome"/>
</dbReference>
<keyword evidence="1" id="KW-0812">Transmembrane</keyword>
<protein>
    <submittedName>
        <fullName evidence="2">Uncharacterized protein</fullName>
    </submittedName>
</protein>
<dbReference type="HOGENOM" id="CLU_2481404_0_0_9"/>
<evidence type="ECO:0000313" key="2">
    <source>
        <dbReference type="EMBL" id="ADU21635.1"/>
    </source>
</evidence>
<organism evidence="2 3">
    <name type="scientific">Ruminococcus albus (strain ATCC 27210 / DSM 20455 / JCM 14654 / NCDO 2250 / 7)</name>
    <dbReference type="NCBI Taxonomy" id="697329"/>
    <lineage>
        <taxon>Bacteria</taxon>
        <taxon>Bacillati</taxon>
        <taxon>Bacillota</taxon>
        <taxon>Clostridia</taxon>
        <taxon>Eubacteriales</taxon>
        <taxon>Oscillospiraceae</taxon>
        <taxon>Ruminococcus</taxon>
    </lineage>
</organism>
<dbReference type="KEGG" id="ral:Rumal_1109"/>
<evidence type="ECO:0000313" key="3">
    <source>
        <dbReference type="Proteomes" id="UP000006919"/>
    </source>
</evidence>